<dbReference type="Pfam" id="PF25017">
    <property type="entry name" value="zf-C2HC_3"/>
    <property type="match status" value="1"/>
</dbReference>
<evidence type="ECO:0000313" key="3">
    <source>
        <dbReference type="EMBL" id="CAL5228835.1"/>
    </source>
</evidence>
<feature type="region of interest" description="Disordered" evidence="1">
    <location>
        <begin position="104"/>
        <end position="138"/>
    </location>
</feature>
<evidence type="ECO:0000313" key="4">
    <source>
        <dbReference type="Proteomes" id="UP001497392"/>
    </source>
</evidence>
<protein>
    <submittedName>
        <fullName evidence="3">G12039 protein</fullName>
    </submittedName>
</protein>
<reference evidence="3 4" key="1">
    <citation type="submission" date="2024-06" db="EMBL/GenBank/DDBJ databases">
        <authorList>
            <person name="Kraege A."/>
            <person name="Thomma B."/>
        </authorList>
    </citation>
    <scope>NUCLEOTIDE SEQUENCE [LARGE SCALE GENOMIC DNA]</scope>
</reference>
<organism evidence="3 4">
    <name type="scientific">Coccomyxa viridis</name>
    <dbReference type="NCBI Taxonomy" id="1274662"/>
    <lineage>
        <taxon>Eukaryota</taxon>
        <taxon>Viridiplantae</taxon>
        <taxon>Chlorophyta</taxon>
        <taxon>core chlorophytes</taxon>
        <taxon>Trebouxiophyceae</taxon>
        <taxon>Trebouxiophyceae incertae sedis</taxon>
        <taxon>Coccomyxaceae</taxon>
        <taxon>Coccomyxa</taxon>
    </lineage>
</organism>
<keyword evidence="4" id="KW-1185">Reference proteome</keyword>
<name>A0ABP1GC09_9CHLO</name>
<evidence type="ECO:0000259" key="2">
    <source>
        <dbReference type="Pfam" id="PF25017"/>
    </source>
</evidence>
<dbReference type="InterPro" id="IPR056971">
    <property type="entry name" value="Znf-C2HC_3"/>
</dbReference>
<dbReference type="EMBL" id="CAXHTA020000019">
    <property type="protein sequence ID" value="CAL5228835.1"/>
    <property type="molecule type" value="Genomic_DNA"/>
</dbReference>
<comment type="caution">
    <text evidence="3">The sequence shown here is derived from an EMBL/GenBank/DDBJ whole genome shotgun (WGS) entry which is preliminary data.</text>
</comment>
<gene>
    <name evidence="3" type="primary">g12039</name>
    <name evidence="3" type="ORF">VP750_LOCUS10741</name>
</gene>
<evidence type="ECO:0000256" key="1">
    <source>
        <dbReference type="SAM" id="MobiDB-lite"/>
    </source>
</evidence>
<feature type="domain" description="C2HC zinc finger plants" evidence="2">
    <location>
        <begin position="141"/>
        <end position="186"/>
    </location>
</feature>
<dbReference type="PANTHER" id="PTHR35513:SF1">
    <property type="entry name" value="OS02G0158600 PROTEIN"/>
    <property type="match status" value="1"/>
</dbReference>
<dbReference type="PANTHER" id="PTHR35513">
    <property type="entry name" value="OS02G0158600 PROTEIN"/>
    <property type="match status" value="1"/>
</dbReference>
<dbReference type="Proteomes" id="UP001497392">
    <property type="component" value="Unassembled WGS sequence"/>
</dbReference>
<feature type="region of interest" description="Disordered" evidence="1">
    <location>
        <begin position="1"/>
        <end position="24"/>
    </location>
</feature>
<sequence length="191" mass="20467">MAMYQRPRARRGAADLQNEVDGTTRVTTQDERLAEARQALHSAYSTLQSGNPVQALQDLLRITRFLGGSEGPLLRRAVEALSQGNSRGTDDLARLLEQCNLNIDRQEPPIGQSTLDSSASSMDHDHDEAQESASMPGNQHDPILAETGREGITGAALDDGSSFICTSCGGVVSLSREAAHREYWCSGANGG</sequence>
<proteinExistence type="predicted"/>
<accession>A0ABP1GC09</accession>